<name>A0AAU0EZ57_9FLAO</name>
<proteinExistence type="inferred from homology"/>
<sequence length="220" mass="24306">MLEIACFEITSAETALASVADRIEFCSEQSQGGLTPNIDEFRYLKSLYQKPIYVMIRPTGGSFLYSETEFQQMKKDIIQFKEAGADGFVFGILTSGNLVDTARNQELLTLAGDTPCTFHRAIDRTPDLEQSMAALIRLGFRGVLTSGGASTAMEGRAQLKKMVEQYANQIDIIVGEGVRSENITALQQSTNAKIFHSSAIPSYEIFANEEEIKKIRKGII</sequence>
<dbReference type="AlphaFoldDB" id="A0AAU0EZ57"/>
<reference evidence="3" key="1">
    <citation type="submission" date="2023-10" db="EMBL/GenBank/DDBJ databases">
        <title>Characterization and whole genome sequencing of a novel strain of Bergeyella porcorum QD2021 isolated from pig.</title>
        <authorList>
            <person name="Liu G."/>
            <person name="Chen C."/>
            <person name="Han X."/>
        </authorList>
    </citation>
    <scope>NUCLEOTIDE SEQUENCE</scope>
    <source>
        <strain evidence="3">QD2021</strain>
    </source>
</reference>
<accession>A0AAU0EZ57</accession>
<protein>
    <recommendedName>
        <fullName evidence="2">PF03932 family protein CutC</fullName>
    </recommendedName>
</protein>
<evidence type="ECO:0000256" key="2">
    <source>
        <dbReference type="HAMAP-Rule" id="MF_00795"/>
    </source>
</evidence>
<gene>
    <name evidence="2 3" type="primary">cutC</name>
    <name evidence="3" type="ORF">BPO_0990</name>
</gene>
<evidence type="ECO:0000313" key="4">
    <source>
        <dbReference type="Proteomes" id="UP001432059"/>
    </source>
</evidence>
<dbReference type="KEGG" id="bpor:BPO_0990"/>
<dbReference type="EMBL" id="CP136426">
    <property type="protein sequence ID" value="WOC51637.1"/>
    <property type="molecule type" value="Genomic_DNA"/>
</dbReference>
<dbReference type="GO" id="GO:0005507">
    <property type="term" value="F:copper ion binding"/>
    <property type="evidence" value="ECO:0007669"/>
    <property type="project" value="TreeGrafter"/>
</dbReference>
<organism evidence="3 4">
    <name type="scientific">Bergeyella porcorum</name>
    <dbReference type="NCBI Taxonomy" id="1735111"/>
    <lineage>
        <taxon>Bacteria</taxon>
        <taxon>Pseudomonadati</taxon>
        <taxon>Bacteroidota</taxon>
        <taxon>Flavobacteriia</taxon>
        <taxon>Flavobacteriales</taxon>
        <taxon>Weeksellaceae</taxon>
        <taxon>Bergeyella</taxon>
    </lineage>
</organism>
<dbReference type="HAMAP" id="MF_00795">
    <property type="entry name" value="CutC"/>
    <property type="match status" value="1"/>
</dbReference>
<dbReference type="Proteomes" id="UP001432059">
    <property type="component" value="Chromosome"/>
</dbReference>
<comment type="similarity">
    <text evidence="1 2">Belongs to the CutC family.</text>
</comment>
<dbReference type="RefSeq" id="WP_327985237.1">
    <property type="nucleotide sequence ID" value="NZ_CP136426.1"/>
</dbReference>
<dbReference type="InterPro" id="IPR036822">
    <property type="entry name" value="CutC-like_dom_sf"/>
</dbReference>
<dbReference type="GO" id="GO:0005737">
    <property type="term" value="C:cytoplasm"/>
    <property type="evidence" value="ECO:0007669"/>
    <property type="project" value="UniProtKB-SubCell"/>
</dbReference>
<comment type="subcellular location">
    <subcellularLocation>
        <location evidence="2">Cytoplasm</location>
    </subcellularLocation>
</comment>
<keyword evidence="4" id="KW-1185">Reference proteome</keyword>
<keyword evidence="2" id="KW-0963">Cytoplasm</keyword>
<evidence type="ECO:0000313" key="3">
    <source>
        <dbReference type="EMBL" id="WOC51637.1"/>
    </source>
</evidence>
<dbReference type="Gene3D" id="3.20.20.380">
    <property type="entry name" value="Copper homeostasis (CutC) domain"/>
    <property type="match status" value="1"/>
</dbReference>
<dbReference type="Pfam" id="PF03932">
    <property type="entry name" value="CutC"/>
    <property type="match status" value="1"/>
</dbReference>
<dbReference type="SUPFAM" id="SSF110395">
    <property type="entry name" value="CutC-like"/>
    <property type="match status" value="1"/>
</dbReference>
<dbReference type="InterPro" id="IPR005627">
    <property type="entry name" value="CutC-like"/>
</dbReference>
<comment type="caution">
    <text evidence="2">Once thought to be involved in copper homeostasis, experiments in E.coli have shown this is not the case.</text>
</comment>
<dbReference type="PANTHER" id="PTHR12598">
    <property type="entry name" value="COPPER HOMEOSTASIS PROTEIN CUTC"/>
    <property type="match status" value="1"/>
</dbReference>
<evidence type="ECO:0000256" key="1">
    <source>
        <dbReference type="ARBA" id="ARBA00007768"/>
    </source>
</evidence>
<dbReference type="PANTHER" id="PTHR12598:SF0">
    <property type="entry name" value="COPPER HOMEOSTASIS PROTEIN CUTC HOMOLOG"/>
    <property type="match status" value="1"/>
</dbReference>